<keyword evidence="2 5" id="KW-0812">Transmembrane</keyword>
<dbReference type="InterPro" id="IPR008915">
    <property type="entry name" value="Peptidase_M50"/>
</dbReference>
<dbReference type="SUPFAM" id="SSF50156">
    <property type="entry name" value="PDZ domain-like"/>
    <property type="match status" value="1"/>
</dbReference>
<dbReference type="GO" id="GO:0004222">
    <property type="term" value="F:metalloendopeptidase activity"/>
    <property type="evidence" value="ECO:0007669"/>
    <property type="project" value="InterPro"/>
</dbReference>
<comment type="caution">
    <text evidence="7">The sequence shown here is derived from an EMBL/GenBank/DDBJ whole genome shotgun (WGS) entry which is preliminary data.</text>
</comment>
<dbReference type="GO" id="GO:0012505">
    <property type="term" value="C:endomembrane system"/>
    <property type="evidence" value="ECO:0007669"/>
    <property type="project" value="UniProtKB-SubCell"/>
</dbReference>
<name>A0A8T4LBX6_9ARCH</name>
<feature type="transmembrane region" description="Helical" evidence="5">
    <location>
        <begin position="120"/>
        <end position="143"/>
    </location>
</feature>
<dbReference type="PANTHER" id="PTHR13325:SF3">
    <property type="entry name" value="MEMBRANE-BOUND TRANSCRIPTION FACTOR SITE-2 PROTEASE"/>
    <property type="match status" value="1"/>
</dbReference>
<protein>
    <submittedName>
        <fullName evidence="7">Site-2 protease family protein</fullName>
    </submittedName>
</protein>
<dbReference type="EMBL" id="JAGVWE010000005">
    <property type="protein sequence ID" value="MBS3063452.1"/>
    <property type="molecule type" value="Genomic_DNA"/>
</dbReference>
<evidence type="ECO:0000259" key="6">
    <source>
        <dbReference type="Pfam" id="PF02163"/>
    </source>
</evidence>
<dbReference type="GO" id="GO:0005737">
    <property type="term" value="C:cytoplasm"/>
    <property type="evidence" value="ECO:0007669"/>
    <property type="project" value="TreeGrafter"/>
</dbReference>
<sequence>MNFGLLLAAFLLVALAVTWLFKKFTRFQTHYVITLIRTKKPLPLFDQLARIGRPLDWFAEAGLVLGFGAFAVDYLYLRHKPLAQRLALFAAAIAGLYAVFYGLDFALAGLMSGNPLMKPLFWVFSLAYGLLGFAGFTILALIVQAADIVSKFLLGKKACPGVAPLIPGVEIPNVPIVVPVHAWLSLLLILLIHEGMHGILARREKIKVKSAGLLLLGFLPIGAFVEPDDKELKAARDRSQLRLYAAGPTANLFSLVVIQVLVLVLAAGLAAFVNPWATQIHEASVSQVVVESVSENFSFCGDTYDSPAHRALEKGMVIQAINGKPVKRASDVSSEIALNKFKPVSFSLGLADGTLVQKTISPNELGLFGFVVREVGNPGFEVPPAYTFYRLAIGMVFSFLNWLFILNFLVATVNFLPLGVFDGGRIAQLLFLPYLGFLRMPRKATMKLIGRLFLVPLAALFLLNALPLFF</sequence>
<evidence type="ECO:0000256" key="3">
    <source>
        <dbReference type="ARBA" id="ARBA00022989"/>
    </source>
</evidence>
<accession>A0A8T4LBX6</accession>
<dbReference type="Gene3D" id="2.30.42.10">
    <property type="match status" value="1"/>
</dbReference>
<feature type="domain" description="Peptidase M50" evidence="6">
    <location>
        <begin position="184"/>
        <end position="432"/>
    </location>
</feature>
<feature type="transmembrane region" description="Helical" evidence="5">
    <location>
        <begin position="206"/>
        <end position="225"/>
    </location>
</feature>
<dbReference type="GO" id="GO:0016020">
    <property type="term" value="C:membrane"/>
    <property type="evidence" value="ECO:0007669"/>
    <property type="project" value="InterPro"/>
</dbReference>
<feature type="transmembrane region" description="Helical" evidence="5">
    <location>
        <begin position="415"/>
        <end position="436"/>
    </location>
</feature>
<keyword evidence="7" id="KW-0378">Hydrolase</keyword>
<reference evidence="7" key="2">
    <citation type="submission" date="2021-05" db="EMBL/GenBank/DDBJ databases">
        <title>Protein family content uncovers lineage relationships and bacterial pathway maintenance mechanisms in DPANN archaea.</title>
        <authorList>
            <person name="Castelle C.J."/>
            <person name="Meheust R."/>
            <person name="Jaffe A.L."/>
            <person name="Seitz K."/>
            <person name="Gong X."/>
            <person name="Baker B.J."/>
            <person name="Banfield J.F."/>
        </authorList>
    </citation>
    <scope>NUCLEOTIDE SEQUENCE</scope>
    <source>
        <strain evidence="7">RIFCSPLOWO2_01_FULL_58_19</strain>
    </source>
</reference>
<dbReference type="PANTHER" id="PTHR13325">
    <property type="entry name" value="PROTEASE M50 MEMBRANE-BOUND TRANSCRIPTION FACTOR SITE 2 PROTEASE"/>
    <property type="match status" value="1"/>
</dbReference>
<evidence type="ECO:0000256" key="2">
    <source>
        <dbReference type="ARBA" id="ARBA00022692"/>
    </source>
</evidence>
<dbReference type="GO" id="GO:0031293">
    <property type="term" value="P:membrane protein intracellular domain proteolysis"/>
    <property type="evidence" value="ECO:0007669"/>
    <property type="project" value="TreeGrafter"/>
</dbReference>
<gene>
    <name evidence="7" type="ORF">J4203_06295</name>
</gene>
<evidence type="ECO:0000313" key="8">
    <source>
        <dbReference type="Proteomes" id="UP000678237"/>
    </source>
</evidence>
<reference evidence="7" key="1">
    <citation type="submission" date="2021-03" db="EMBL/GenBank/DDBJ databases">
        <authorList>
            <person name="Jaffe A."/>
        </authorList>
    </citation>
    <scope>NUCLEOTIDE SEQUENCE</scope>
    <source>
        <strain evidence="7">RIFCSPLOWO2_01_FULL_58_19</strain>
    </source>
</reference>
<evidence type="ECO:0000256" key="5">
    <source>
        <dbReference type="SAM" id="Phobius"/>
    </source>
</evidence>
<dbReference type="InterPro" id="IPR036034">
    <property type="entry name" value="PDZ_sf"/>
</dbReference>
<feature type="transmembrane region" description="Helical" evidence="5">
    <location>
        <begin position="57"/>
        <end position="77"/>
    </location>
</feature>
<keyword evidence="7" id="KW-0645">Protease</keyword>
<evidence type="ECO:0000256" key="4">
    <source>
        <dbReference type="ARBA" id="ARBA00023136"/>
    </source>
</evidence>
<dbReference type="Pfam" id="PF02163">
    <property type="entry name" value="Peptidase_M50"/>
    <property type="match status" value="1"/>
</dbReference>
<keyword evidence="3 5" id="KW-1133">Transmembrane helix</keyword>
<keyword evidence="4 5" id="KW-0472">Membrane</keyword>
<comment type="subcellular location">
    <subcellularLocation>
        <location evidence="1">Endomembrane system</location>
        <topology evidence="1">Multi-pass membrane protein</topology>
    </subcellularLocation>
</comment>
<feature type="transmembrane region" description="Helical" evidence="5">
    <location>
        <begin position="86"/>
        <end position="108"/>
    </location>
</feature>
<feature type="transmembrane region" description="Helical" evidence="5">
    <location>
        <begin position="448"/>
        <end position="469"/>
    </location>
</feature>
<evidence type="ECO:0000313" key="7">
    <source>
        <dbReference type="EMBL" id="MBS3063452.1"/>
    </source>
</evidence>
<proteinExistence type="predicted"/>
<organism evidence="7 8">
    <name type="scientific">Candidatus Iainarchaeum sp</name>
    <dbReference type="NCBI Taxonomy" id="3101447"/>
    <lineage>
        <taxon>Archaea</taxon>
        <taxon>Candidatus Iainarchaeota</taxon>
        <taxon>Candidatus Iainarchaeia</taxon>
        <taxon>Candidatus Iainarchaeales</taxon>
        <taxon>Candidatus Iainarchaeaceae</taxon>
        <taxon>Candidatus Iainarchaeum</taxon>
    </lineage>
</organism>
<dbReference type="Proteomes" id="UP000678237">
    <property type="component" value="Unassembled WGS sequence"/>
</dbReference>
<dbReference type="InterPro" id="IPR001193">
    <property type="entry name" value="MBTPS2"/>
</dbReference>
<evidence type="ECO:0000256" key="1">
    <source>
        <dbReference type="ARBA" id="ARBA00004127"/>
    </source>
</evidence>
<feature type="transmembrane region" description="Helical" evidence="5">
    <location>
        <begin position="252"/>
        <end position="273"/>
    </location>
</feature>
<feature type="transmembrane region" description="Helical" evidence="5">
    <location>
        <begin position="388"/>
        <end position="409"/>
    </location>
</feature>
<dbReference type="AlphaFoldDB" id="A0A8T4LBX6"/>